<reference evidence="1" key="1">
    <citation type="journal article" date="2015" name="Nature">
        <title>Complex archaea that bridge the gap between prokaryotes and eukaryotes.</title>
        <authorList>
            <person name="Spang A."/>
            <person name="Saw J.H."/>
            <person name="Jorgensen S.L."/>
            <person name="Zaremba-Niedzwiedzka K."/>
            <person name="Martijn J."/>
            <person name="Lind A.E."/>
            <person name="van Eijk R."/>
            <person name="Schleper C."/>
            <person name="Guy L."/>
            <person name="Ettema T.J."/>
        </authorList>
    </citation>
    <scope>NUCLEOTIDE SEQUENCE</scope>
</reference>
<organism evidence="1">
    <name type="scientific">marine sediment metagenome</name>
    <dbReference type="NCBI Taxonomy" id="412755"/>
    <lineage>
        <taxon>unclassified sequences</taxon>
        <taxon>metagenomes</taxon>
        <taxon>ecological metagenomes</taxon>
    </lineage>
</organism>
<proteinExistence type="predicted"/>
<comment type="caution">
    <text evidence="1">The sequence shown here is derived from an EMBL/GenBank/DDBJ whole genome shotgun (WGS) entry which is preliminary data.</text>
</comment>
<protein>
    <submittedName>
        <fullName evidence="1">Uncharacterized protein</fullName>
    </submittedName>
</protein>
<sequence>MAQAHDDEYIKDNFFVFIDVHDKFYKVTNSEPLQYETGRETTAHFSVVAAGGTSGFINITTLEPDDIPRKLFQVRAGVKYGMRYYFKLPSGSSRFGVDVDKSIGYLTEGISPYNYPSKLFEFWLVNDHFVAIDARNDTSIALTPKIQFTGKKYDLTEIKEDNILLGLKNGSIPFRFITIGGVRF</sequence>
<evidence type="ECO:0000313" key="1">
    <source>
        <dbReference type="EMBL" id="KKL68418.1"/>
    </source>
</evidence>
<name>A0A0F9E312_9ZZZZ</name>
<accession>A0A0F9E312</accession>
<dbReference type="AlphaFoldDB" id="A0A0F9E312"/>
<gene>
    <name evidence="1" type="ORF">LCGC14_2125170</name>
</gene>
<dbReference type="EMBL" id="LAZR01026536">
    <property type="protein sequence ID" value="KKL68418.1"/>
    <property type="molecule type" value="Genomic_DNA"/>
</dbReference>